<dbReference type="Proteomes" id="UP000053240">
    <property type="component" value="Unassembled WGS sequence"/>
</dbReference>
<name>A0A0N1IL32_PAPMA</name>
<dbReference type="InParanoid" id="A0A0N1IL32"/>
<proteinExistence type="predicted"/>
<evidence type="ECO:0000313" key="2">
    <source>
        <dbReference type="Proteomes" id="UP000053240"/>
    </source>
</evidence>
<gene>
    <name evidence="1" type="ORF">RR48_00442</name>
</gene>
<reference evidence="1 2" key="1">
    <citation type="journal article" date="2015" name="Nat. Commun.">
        <title>Outbred genome sequencing and CRISPR/Cas9 gene editing in butterflies.</title>
        <authorList>
            <person name="Li X."/>
            <person name="Fan D."/>
            <person name="Zhang W."/>
            <person name="Liu G."/>
            <person name="Zhang L."/>
            <person name="Zhao L."/>
            <person name="Fang X."/>
            <person name="Chen L."/>
            <person name="Dong Y."/>
            <person name="Chen Y."/>
            <person name="Ding Y."/>
            <person name="Zhao R."/>
            <person name="Feng M."/>
            <person name="Zhu Y."/>
            <person name="Feng Y."/>
            <person name="Jiang X."/>
            <person name="Zhu D."/>
            <person name="Xiang H."/>
            <person name="Feng X."/>
            <person name="Li S."/>
            <person name="Wang J."/>
            <person name="Zhang G."/>
            <person name="Kronforst M.R."/>
            <person name="Wang W."/>
        </authorList>
    </citation>
    <scope>NUCLEOTIDE SEQUENCE [LARGE SCALE GENOMIC DNA]</scope>
    <source>
        <strain evidence="1">Ya'a_city_454_Pm</strain>
        <tissue evidence="1">Whole body</tissue>
    </source>
</reference>
<protein>
    <submittedName>
        <fullName evidence="1">Uncharacterized protein</fullName>
    </submittedName>
</protein>
<keyword evidence="2" id="KW-1185">Reference proteome</keyword>
<comment type="caution">
    <text evidence="1">The sequence shown here is derived from an EMBL/GenBank/DDBJ whole genome shotgun (WGS) entry which is preliminary data.</text>
</comment>
<sequence>MGSPVFNYMASNTIKTPPVGQPPYQVSIEERMRWAQIAEAMAQANHYAVRLFIYKSIAPTNKGQCLN</sequence>
<accession>A0A0N1IL32</accession>
<organism evidence="1 2">
    <name type="scientific">Papilio machaon</name>
    <name type="common">Old World swallowtail butterfly</name>
    <dbReference type="NCBI Taxonomy" id="76193"/>
    <lineage>
        <taxon>Eukaryota</taxon>
        <taxon>Metazoa</taxon>
        <taxon>Ecdysozoa</taxon>
        <taxon>Arthropoda</taxon>
        <taxon>Hexapoda</taxon>
        <taxon>Insecta</taxon>
        <taxon>Pterygota</taxon>
        <taxon>Neoptera</taxon>
        <taxon>Endopterygota</taxon>
        <taxon>Lepidoptera</taxon>
        <taxon>Glossata</taxon>
        <taxon>Ditrysia</taxon>
        <taxon>Papilionoidea</taxon>
        <taxon>Papilionidae</taxon>
        <taxon>Papilioninae</taxon>
        <taxon>Papilio</taxon>
    </lineage>
</organism>
<evidence type="ECO:0000313" key="1">
    <source>
        <dbReference type="EMBL" id="KPJ21575.1"/>
    </source>
</evidence>
<dbReference type="EMBL" id="LADJ01057229">
    <property type="protein sequence ID" value="KPJ21575.1"/>
    <property type="molecule type" value="Genomic_DNA"/>
</dbReference>
<dbReference type="AlphaFoldDB" id="A0A0N1IL32"/>